<dbReference type="Gene3D" id="3.40.50.1820">
    <property type="entry name" value="alpha/beta hydrolase"/>
    <property type="match status" value="1"/>
</dbReference>
<reference evidence="4" key="1">
    <citation type="journal article" date="2019" name="Int. J. Syst. Evol. Microbiol.">
        <title>The Global Catalogue of Microorganisms (GCM) 10K type strain sequencing project: providing services to taxonomists for standard genome sequencing and annotation.</title>
        <authorList>
            <consortium name="The Broad Institute Genomics Platform"/>
            <consortium name="The Broad Institute Genome Sequencing Center for Infectious Disease"/>
            <person name="Wu L."/>
            <person name="Ma J."/>
        </authorList>
    </citation>
    <scope>NUCLEOTIDE SEQUENCE [LARGE SCALE GENOMIC DNA]</scope>
    <source>
        <strain evidence="4">CGMCC 4.7289</strain>
    </source>
</reference>
<dbReference type="PROSITE" id="PS51257">
    <property type="entry name" value="PROKAR_LIPOPROTEIN"/>
    <property type="match status" value="1"/>
</dbReference>
<dbReference type="Proteomes" id="UP001595816">
    <property type="component" value="Unassembled WGS sequence"/>
</dbReference>
<sequence>MRKSVLILSLLVALAGCGNAGTPSSSPSASDPSAAAREMRLQSANAVCVADQNRARLVTYPSVGGELGAGYLNGTGDTAVVLLHQAGGGLCQWLGYADAYAAKGMRGFAVDIRNESRVDDTVAAVAYLRSTGVRKVFLVGASMGGTTALAAAASIQPPVDGIVSLSGPAIYAGADAASAVKKLAMPVVFAAGTNDGNFATDAQSLYQDCASKQKKLILLPASDHGVLLMSRGMGDFVLAFVADPVAALSLTV</sequence>
<dbReference type="GO" id="GO:0016787">
    <property type="term" value="F:hydrolase activity"/>
    <property type="evidence" value="ECO:0007669"/>
    <property type="project" value="UniProtKB-KW"/>
</dbReference>
<feature type="signal peptide" evidence="1">
    <location>
        <begin position="1"/>
        <end position="20"/>
    </location>
</feature>
<keyword evidence="3" id="KW-0378">Hydrolase</keyword>
<keyword evidence="1" id="KW-0732">Signal</keyword>
<dbReference type="SUPFAM" id="SSF53474">
    <property type="entry name" value="alpha/beta-Hydrolases"/>
    <property type="match status" value="1"/>
</dbReference>
<proteinExistence type="predicted"/>
<evidence type="ECO:0000313" key="4">
    <source>
        <dbReference type="Proteomes" id="UP001595816"/>
    </source>
</evidence>
<keyword evidence="4" id="KW-1185">Reference proteome</keyword>
<dbReference type="Pfam" id="PF00561">
    <property type="entry name" value="Abhydrolase_1"/>
    <property type="match status" value="1"/>
</dbReference>
<name>A0ABV8LQK8_9ACTN</name>
<dbReference type="EMBL" id="JBHSAY010000010">
    <property type="protein sequence ID" value="MFC4133320.1"/>
    <property type="molecule type" value="Genomic_DNA"/>
</dbReference>
<protein>
    <submittedName>
        <fullName evidence="3">Alpha/beta hydrolase</fullName>
    </submittedName>
</protein>
<dbReference type="InterPro" id="IPR000073">
    <property type="entry name" value="AB_hydrolase_1"/>
</dbReference>
<feature type="chain" id="PRO_5047067363" evidence="1">
    <location>
        <begin position="21"/>
        <end position="252"/>
    </location>
</feature>
<dbReference type="InterPro" id="IPR029058">
    <property type="entry name" value="AB_hydrolase_fold"/>
</dbReference>
<gene>
    <name evidence="3" type="ORF">ACFOZ4_22145</name>
</gene>
<evidence type="ECO:0000313" key="3">
    <source>
        <dbReference type="EMBL" id="MFC4133320.1"/>
    </source>
</evidence>
<organism evidence="3 4">
    <name type="scientific">Hamadaea flava</name>
    <dbReference type="NCBI Taxonomy" id="1742688"/>
    <lineage>
        <taxon>Bacteria</taxon>
        <taxon>Bacillati</taxon>
        <taxon>Actinomycetota</taxon>
        <taxon>Actinomycetes</taxon>
        <taxon>Micromonosporales</taxon>
        <taxon>Micromonosporaceae</taxon>
        <taxon>Hamadaea</taxon>
    </lineage>
</organism>
<accession>A0ABV8LQK8</accession>
<evidence type="ECO:0000256" key="1">
    <source>
        <dbReference type="SAM" id="SignalP"/>
    </source>
</evidence>
<feature type="domain" description="AB hydrolase-1" evidence="2">
    <location>
        <begin position="79"/>
        <end position="181"/>
    </location>
</feature>
<comment type="caution">
    <text evidence="3">The sequence shown here is derived from an EMBL/GenBank/DDBJ whole genome shotgun (WGS) entry which is preliminary data.</text>
</comment>
<dbReference type="RefSeq" id="WP_382190411.1">
    <property type="nucleotide sequence ID" value="NZ_JBHSAY010000010.1"/>
</dbReference>
<evidence type="ECO:0000259" key="2">
    <source>
        <dbReference type="Pfam" id="PF00561"/>
    </source>
</evidence>